<dbReference type="Pfam" id="PF14392">
    <property type="entry name" value="zf-CCHC_4"/>
    <property type="match status" value="1"/>
</dbReference>
<evidence type="ECO:0000313" key="4">
    <source>
        <dbReference type="Proteomes" id="UP001231189"/>
    </source>
</evidence>
<feature type="region of interest" description="Disordered" evidence="1">
    <location>
        <begin position="38"/>
        <end position="60"/>
    </location>
</feature>
<evidence type="ECO:0000259" key="2">
    <source>
        <dbReference type="Pfam" id="PF14392"/>
    </source>
</evidence>
<keyword evidence="4" id="KW-1185">Reference proteome</keyword>
<dbReference type="AlphaFoldDB" id="A0AAD8SGI4"/>
<dbReference type="PANTHER" id="PTHR31286">
    <property type="entry name" value="GLYCINE-RICH CELL WALL STRUCTURAL PROTEIN 1.8-LIKE"/>
    <property type="match status" value="1"/>
</dbReference>
<organism evidence="3 4">
    <name type="scientific">Lolium multiflorum</name>
    <name type="common">Italian ryegrass</name>
    <name type="synonym">Lolium perenne subsp. multiflorum</name>
    <dbReference type="NCBI Taxonomy" id="4521"/>
    <lineage>
        <taxon>Eukaryota</taxon>
        <taxon>Viridiplantae</taxon>
        <taxon>Streptophyta</taxon>
        <taxon>Embryophyta</taxon>
        <taxon>Tracheophyta</taxon>
        <taxon>Spermatophyta</taxon>
        <taxon>Magnoliopsida</taxon>
        <taxon>Liliopsida</taxon>
        <taxon>Poales</taxon>
        <taxon>Poaceae</taxon>
        <taxon>BOP clade</taxon>
        <taxon>Pooideae</taxon>
        <taxon>Poodae</taxon>
        <taxon>Poeae</taxon>
        <taxon>Poeae Chloroplast Group 2 (Poeae type)</taxon>
        <taxon>Loliodinae</taxon>
        <taxon>Loliinae</taxon>
        <taxon>Lolium</taxon>
    </lineage>
</organism>
<accession>A0AAD8SGI4</accession>
<name>A0AAD8SGI4_LOLMU</name>
<dbReference type="InterPro" id="IPR040256">
    <property type="entry name" value="At4g02000-like"/>
</dbReference>
<evidence type="ECO:0000256" key="1">
    <source>
        <dbReference type="SAM" id="MobiDB-lite"/>
    </source>
</evidence>
<feature type="region of interest" description="Disordered" evidence="1">
    <location>
        <begin position="1"/>
        <end position="26"/>
    </location>
</feature>
<comment type="caution">
    <text evidence="3">The sequence shown here is derived from an EMBL/GenBank/DDBJ whole genome shotgun (WGS) entry which is preliminary data.</text>
</comment>
<feature type="domain" description="Zinc knuckle CX2CX4HX4C" evidence="2">
    <location>
        <begin position="255"/>
        <end position="278"/>
    </location>
</feature>
<sequence>MASANDVGDQGGSAEEPTRPKSAGRRLLMLEDNKGHEARYEVEEVSSSNWHGPALEGLGADEEDLIGGEVDMEDDAFVEEDPDEMPEPRPVPWRLIARYLGQTSPSTETLKVHFTKVWRLRTRANFAPIKPKWFTVTLFSQGDYDFVLDGGPWIHLGNAFLVKALDGEARPSATDLNTIPIWVQIYDVPWDKQTYENGMKWGSTLGKVMVVEADKYKSKFKDYLRVYIAVNKRLLTKITTGVKNRPETHSSYIPRYERAPYFCFWCGFIGHNDTYCEKKRLGVPSLAYNSSLRVSPMRKYEHREAYAPPVILTAKRGLDFSSSADNLATLGKPVERKKLDRYTGRRRMWCLRFLMQEMALKTENHREIRKPTWT</sequence>
<protein>
    <recommendedName>
        <fullName evidence="2">Zinc knuckle CX2CX4HX4C domain-containing protein</fullName>
    </recommendedName>
</protein>
<dbReference type="Proteomes" id="UP001231189">
    <property type="component" value="Unassembled WGS sequence"/>
</dbReference>
<evidence type="ECO:0000313" key="3">
    <source>
        <dbReference type="EMBL" id="KAK1651790.1"/>
    </source>
</evidence>
<reference evidence="3" key="1">
    <citation type="submission" date="2023-07" db="EMBL/GenBank/DDBJ databases">
        <title>A chromosome-level genome assembly of Lolium multiflorum.</title>
        <authorList>
            <person name="Chen Y."/>
            <person name="Copetti D."/>
            <person name="Kolliker R."/>
            <person name="Studer B."/>
        </authorList>
    </citation>
    <scope>NUCLEOTIDE SEQUENCE</scope>
    <source>
        <strain evidence="3">02402/16</strain>
        <tissue evidence="3">Leaf</tissue>
    </source>
</reference>
<dbReference type="PANTHER" id="PTHR31286:SF134">
    <property type="entry name" value="OS01G0559450 PROTEIN"/>
    <property type="match status" value="1"/>
</dbReference>
<proteinExistence type="predicted"/>
<dbReference type="EMBL" id="JAUUTY010000004">
    <property type="protein sequence ID" value="KAK1651790.1"/>
    <property type="molecule type" value="Genomic_DNA"/>
</dbReference>
<gene>
    <name evidence="3" type="ORF">QYE76_069595</name>
</gene>
<dbReference type="InterPro" id="IPR025836">
    <property type="entry name" value="Zn_knuckle_CX2CX4HX4C"/>
</dbReference>